<evidence type="ECO:0000313" key="3">
    <source>
        <dbReference type="Proteomes" id="UP000032604"/>
    </source>
</evidence>
<dbReference type="Proteomes" id="UP000032604">
    <property type="component" value="Chromosome"/>
</dbReference>
<reference evidence="1 3" key="1">
    <citation type="journal article" date="2015" name="Genome Announc.">
        <title>Complete Genome Sequence of Clavibacter michiganensis subsp. insidiosus R1-1 Using PacBio Single-Molecule Real-Time Technology.</title>
        <authorList>
            <person name="Lu Y."/>
            <person name="Samac D.A."/>
            <person name="Glazebrook J."/>
            <person name="Ishimaru C.A."/>
        </authorList>
    </citation>
    <scope>NUCLEOTIDE SEQUENCE [LARGE SCALE GENOMIC DNA]</scope>
    <source>
        <strain evidence="1 3">R1-1</strain>
    </source>
</reference>
<dbReference type="PATRIC" id="fig|33014.5.peg.3076"/>
<dbReference type="AlphaFoldDB" id="A0A0D5CLU0"/>
<proteinExistence type="predicted"/>
<dbReference type="KEGG" id="cmh:VO01_14935"/>
<evidence type="ECO:0000313" key="1">
    <source>
        <dbReference type="EMBL" id="AJW80237.1"/>
    </source>
</evidence>
<accession>A0A0D5CLU0</accession>
<dbReference type="EMBL" id="QWEA01000021">
    <property type="protein sequence ID" value="RIJ44768.1"/>
    <property type="molecule type" value="Genomic_DNA"/>
</dbReference>
<reference evidence="2 4" key="2">
    <citation type="submission" date="2018-08" db="EMBL/GenBank/DDBJ databases">
        <title>Genome Sequence of Clavibacter michiganensis Subspecies type strains, and the Atypical Peach-Colored Strains Isolated from Tomato.</title>
        <authorList>
            <person name="Osdaghi E."/>
            <person name="Portier P."/>
            <person name="Briand M."/>
            <person name="Jacques M.-A."/>
        </authorList>
    </citation>
    <scope>NUCLEOTIDE SEQUENCE [LARGE SCALE GENOMIC DNA]</scope>
    <source>
        <strain evidence="2 4">CFBP 6488</strain>
    </source>
</reference>
<sequence>MMDGAKAMFAGAFSTSLDKLGFAKEIIRHIDTQTTGRRDTGVADLIHNFTELQTALVERLRQTTDEELRSRRNRGLRHIIKDFVRDYESAATRDAGALVLHAIESLSDESEAGDALRVAVGTMRRDFELNRNPSEYISGFDGFLIRLEALQYADRLATQAKAGAAPEVTMQ</sequence>
<gene>
    <name evidence="2" type="ORF">DZF93_01580</name>
    <name evidence="1" type="ORF">VO01_14935</name>
</gene>
<protein>
    <submittedName>
        <fullName evidence="1">Uncharacterized protein</fullName>
    </submittedName>
</protein>
<evidence type="ECO:0000313" key="4">
    <source>
        <dbReference type="Proteomes" id="UP000266634"/>
    </source>
</evidence>
<dbReference type="EMBL" id="CP011043">
    <property type="protein sequence ID" value="AJW80237.1"/>
    <property type="molecule type" value="Genomic_DNA"/>
</dbReference>
<organism evidence="1 3">
    <name type="scientific">Clavibacter michiganensis subsp. insidiosus</name>
    <dbReference type="NCBI Taxonomy" id="33014"/>
    <lineage>
        <taxon>Bacteria</taxon>
        <taxon>Bacillati</taxon>
        <taxon>Actinomycetota</taxon>
        <taxon>Actinomycetes</taxon>
        <taxon>Micrococcales</taxon>
        <taxon>Microbacteriaceae</taxon>
        <taxon>Clavibacter</taxon>
    </lineage>
</organism>
<dbReference type="Proteomes" id="UP000266634">
    <property type="component" value="Unassembled WGS sequence"/>
</dbReference>
<dbReference type="HOGENOM" id="CLU_1560234_0_0_11"/>
<evidence type="ECO:0000313" key="2">
    <source>
        <dbReference type="EMBL" id="RIJ44768.1"/>
    </source>
</evidence>
<name>A0A0D5CLU0_9MICO</name>